<dbReference type="Pfam" id="PF14811">
    <property type="entry name" value="TPD"/>
    <property type="match status" value="1"/>
</dbReference>
<evidence type="ECO:0000256" key="10">
    <source>
        <dbReference type="ARBA" id="ARBA00022723"/>
    </source>
</evidence>
<gene>
    <name evidence="15" type="ORF">OKIOD_LOCUS2753</name>
</gene>
<dbReference type="Proteomes" id="UP001158576">
    <property type="component" value="Chromosome PAR"/>
</dbReference>
<dbReference type="InterPro" id="IPR005474">
    <property type="entry name" value="Transketolase_N"/>
</dbReference>
<dbReference type="InterPro" id="IPR033248">
    <property type="entry name" value="Transketolase_C"/>
</dbReference>
<keyword evidence="12" id="KW-0460">Magnesium</keyword>
<evidence type="ECO:0000313" key="16">
    <source>
        <dbReference type="Proteomes" id="UP001158576"/>
    </source>
</evidence>
<dbReference type="PANTHER" id="PTHR43195:SF1">
    <property type="entry name" value="FI06132P-RELATED"/>
    <property type="match status" value="1"/>
</dbReference>
<dbReference type="InterPro" id="IPR029404">
    <property type="entry name" value="CDIN1"/>
</dbReference>
<protein>
    <recommendedName>
        <fullName evidence="8">transketolase</fullName>
        <ecNumber evidence="8">2.2.1.1</ecNumber>
    </recommendedName>
</protein>
<dbReference type="PANTHER" id="PTHR43195">
    <property type="entry name" value="TRANSKETOLASE"/>
    <property type="match status" value="1"/>
</dbReference>
<evidence type="ECO:0000313" key="15">
    <source>
        <dbReference type="EMBL" id="CAG5086385.1"/>
    </source>
</evidence>
<evidence type="ECO:0000256" key="11">
    <source>
        <dbReference type="ARBA" id="ARBA00022837"/>
    </source>
</evidence>
<dbReference type="InterPro" id="IPR051424">
    <property type="entry name" value="Transketolase-like"/>
</dbReference>
<comment type="cofactor">
    <cofactor evidence="3">
        <name>Co(2+)</name>
        <dbReference type="ChEBI" id="CHEBI:48828"/>
    </cofactor>
</comment>
<comment type="cofactor">
    <cofactor evidence="1">
        <name>Ca(2+)</name>
        <dbReference type="ChEBI" id="CHEBI:29108"/>
    </cofactor>
</comment>
<evidence type="ECO:0000256" key="13">
    <source>
        <dbReference type="ARBA" id="ARBA00023052"/>
    </source>
</evidence>
<dbReference type="NCBIfam" id="NF004559">
    <property type="entry name" value="PRK05899.2-5"/>
    <property type="match status" value="1"/>
</dbReference>
<comment type="cofactor">
    <cofactor evidence="2">
        <name>Mn(2+)</name>
        <dbReference type="ChEBI" id="CHEBI:29035"/>
    </cofactor>
</comment>
<comment type="subunit">
    <text evidence="7">Homodimer.</text>
</comment>
<evidence type="ECO:0000256" key="6">
    <source>
        <dbReference type="ARBA" id="ARBA00007131"/>
    </source>
</evidence>
<keyword evidence="9" id="KW-0808">Transferase</keyword>
<dbReference type="SMART" id="SM00861">
    <property type="entry name" value="Transket_pyr"/>
    <property type="match status" value="1"/>
</dbReference>
<dbReference type="EC" id="2.2.1.1" evidence="8"/>
<name>A0ABN7RY46_OIKDI</name>
<dbReference type="InterPro" id="IPR009014">
    <property type="entry name" value="Transketo_C/PFOR_II"/>
</dbReference>
<comment type="similarity">
    <text evidence="6">Belongs to the transketolase family.</text>
</comment>
<reference evidence="15 16" key="1">
    <citation type="submission" date="2021-04" db="EMBL/GenBank/DDBJ databases">
        <authorList>
            <person name="Bliznina A."/>
        </authorList>
    </citation>
    <scope>NUCLEOTIDE SEQUENCE [LARGE SCALE GENOMIC DNA]</scope>
</reference>
<evidence type="ECO:0000256" key="4">
    <source>
        <dbReference type="ARBA" id="ARBA00001946"/>
    </source>
</evidence>
<evidence type="ECO:0000259" key="14">
    <source>
        <dbReference type="SMART" id="SM00861"/>
    </source>
</evidence>
<dbReference type="InterPro" id="IPR020826">
    <property type="entry name" value="Transketolase_BS"/>
</dbReference>
<dbReference type="PROSITE" id="PS00802">
    <property type="entry name" value="TRANSKETOLASE_2"/>
    <property type="match status" value="1"/>
</dbReference>
<organism evidence="15 16">
    <name type="scientific">Oikopleura dioica</name>
    <name type="common">Tunicate</name>
    <dbReference type="NCBI Taxonomy" id="34765"/>
    <lineage>
        <taxon>Eukaryota</taxon>
        <taxon>Metazoa</taxon>
        <taxon>Chordata</taxon>
        <taxon>Tunicata</taxon>
        <taxon>Appendicularia</taxon>
        <taxon>Copelata</taxon>
        <taxon>Oikopleuridae</taxon>
        <taxon>Oikopleura</taxon>
    </lineage>
</organism>
<evidence type="ECO:0000256" key="1">
    <source>
        <dbReference type="ARBA" id="ARBA00001913"/>
    </source>
</evidence>
<evidence type="ECO:0000256" key="12">
    <source>
        <dbReference type="ARBA" id="ARBA00022842"/>
    </source>
</evidence>
<dbReference type="SUPFAM" id="SSF52922">
    <property type="entry name" value="TK C-terminal domain-like"/>
    <property type="match status" value="1"/>
</dbReference>
<keyword evidence="11" id="KW-0106">Calcium</keyword>
<evidence type="ECO:0000256" key="5">
    <source>
        <dbReference type="ARBA" id="ARBA00001964"/>
    </source>
</evidence>
<evidence type="ECO:0000256" key="9">
    <source>
        <dbReference type="ARBA" id="ARBA00022679"/>
    </source>
</evidence>
<accession>A0ABN7RY46</accession>
<dbReference type="Pfam" id="PF02779">
    <property type="entry name" value="Transket_pyr"/>
    <property type="match status" value="1"/>
</dbReference>
<dbReference type="Gene3D" id="3.40.50.920">
    <property type="match status" value="1"/>
</dbReference>
<feature type="domain" description="Transketolase-like pyrimidine-binding" evidence="14">
    <location>
        <begin position="591"/>
        <end position="756"/>
    </location>
</feature>
<keyword evidence="16" id="KW-1185">Reference proteome</keyword>
<dbReference type="CDD" id="cd07033">
    <property type="entry name" value="TPP_PYR_DXS_TK_like"/>
    <property type="match status" value="1"/>
</dbReference>
<dbReference type="Gene3D" id="3.40.50.970">
    <property type="match status" value="2"/>
</dbReference>
<comment type="cofactor">
    <cofactor evidence="4">
        <name>Mg(2+)</name>
        <dbReference type="ChEBI" id="CHEBI:18420"/>
    </cofactor>
</comment>
<dbReference type="Pfam" id="PF02780">
    <property type="entry name" value="Transketolase_C"/>
    <property type="match status" value="1"/>
</dbReference>
<sequence length="894" mass="97793">MRVLSPTILQSVHDLIDKGGKTPSNRVLDQLQENFPRIPKESLYSIYSQRIRNKYAAAGRKLTDDDYCDKLYDVYKKRVEEGLKINQRRQPVIPKLAEERGLFPWMTFKAIATRFLAEEAGASVSKKIIQQYIKNPHSIKNVQLQLEAIVCSTQDQLQGIITDSLRHVVGKDYEQILERQLKEKKIAYIDEEAQRRMGQDVTPDFRLTVPIAINGKPVCWIDSKALFGDAKSHKSYLDTQLLSYWNRFGPGLVIYWAGYEENIEKLAPESCNHERVSEAFKAEAIELQNAGHRLRIDSIISTTTAGSGHPSSCTSAADIMSVCFKKYMRYDVSNPGDAAADRFVLSKGHAAPVLYAAMKEVGHLTEPLTNLRKYTSDLEGHPPVTLPFVDVATGSLGQGLANACGMAWVGKNVDKAPYRVFCMMGDGESAEGSVWEAMQFASHYKLDNLCAIIDVNRLGQSEATALGHEMEIYRARGEAWGMHTIVIDGHDVNAIDKAFHEAEITKGKPTLIVAKTFKGKHMPEQEDRDNWHGKPMSQDFCDKIKKHIEGLMEDTDAKISPRAPVAAVENRSFATDVKLSSPPSYEKTDKVATRKAYGTALTKLGDSCDRVIAFDGDTKNSTFSIDFMKKYPERFGECFIAEQLLAGVTIGAACRNRAITFASTFSAFFSRAADQIRMGAISKTNANFVGSHAGVSIGEDGPSQMALEDLAFFRAIPGSTVFYPSDAVSCERAVEIAANTEGVCFIRTSRPATVNVHANDAEFAAGKAHFVRKGKAAAIFGSGITLHNALEAAEALAKEGIEVSVIDPFTIKPMDVNAVKEAVAETGGKLITVEDHYAYGGLHSAVSEVVCSEGLGAKVKSLAVPGVSRSGKAAELMAAAKIDAAAIIEAVKSF</sequence>
<dbReference type="InterPro" id="IPR005475">
    <property type="entry name" value="Transketolase-like_Pyr-bd"/>
</dbReference>
<dbReference type="CDD" id="cd02012">
    <property type="entry name" value="TPP_TK"/>
    <property type="match status" value="1"/>
</dbReference>
<dbReference type="SUPFAM" id="SSF52518">
    <property type="entry name" value="Thiamin diphosphate-binding fold (THDP-binding)"/>
    <property type="match status" value="2"/>
</dbReference>
<dbReference type="EMBL" id="OU015568">
    <property type="protein sequence ID" value="CAG5086385.1"/>
    <property type="molecule type" value="Genomic_DNA"/>
</dbReference>
<evidence type="ECO:0000256" key="2">
    <source>
        <dbReference type="ARBA" id="ARBA00001936"/>
    </source>
</evidence>
<evidence type="ECO:0000256" key="3">
    <source>
        <dbReference type="ARBA" id="ARBA00001941"/>
    </source>
</evidence>
<evidence type="ECO:0000256" key="7">
    <source>
        <dbReference type="ARBA" id="ARBA00011738"/>
    </source>
</evidence>
<comment type="cofactor">
    <cofactor evidence="5">
        <name>thiamine diphosphate</name>
        <dbReference type="ChEBI" id="CHEBI:58937"/>
    </cofactor>
</comment>
<proteinExistence type="inferred from homology"/>
<keyword evidence="10" id="KW-0479">Metal-binding</keyword>
<evidence type="ECO:0000256" key="8">
    <source>
        <dbReference type="ARBA" id="ARBA00013152"/>
    </source>
</evidence>
<dbReference type="InterPro" id="IPR029061">
    <property type="entry name" value="THDP-binding"/>
</dbReference>
<keyword evidence="13" id="KW-0786">Thiamine pyrophosphate</keyword>
<dbReference type="Pfam" id="PF00456">
    <property type="entry name" value="Transketolase_N"/>
    <property type="match status" value="1"/>
</dbReference>